<organism evidence="2 3">
    <name type="scientific">Asanoa hainanensis</name>
    <dbReference type="NCBI Taxonomy" id="560556"/>
    <lineage>
        <taxon>Bacteria</taxon>
        <taxon>Bacillati</taxon>
        <taxon>Actinomycetota</taxon>
        <taxon>Actinomycetes</taxon>
        <taxon>Micromonosporales</taxon>
        <taxon>Micromonosporaceae</taxon>
        <taxon>Asanoa</taxon>
    </lineage>
</organism>
<gene>
    <name evidence="2" type="ORF">SAMN05421812_13623</name>
</gene>
<reference evidence="2 3" key="1">
    <citation type="submission" date="2017-06" db="EMBL/GenBank/DDBJ databases">
        <authorList>
            <person name="Kim H.J."/>
            <person name="Triplett B.A."/>
        </authorList>
    </citation>
    <scope>NUCLEOTIDE SEQUENCE [LARGE SCALE GENOMIC DNA]</scope>
    <source>
        <strain evidence="2 3">CGMCC 4.5593</strain>
    </source>
</reference>
<feature type="transmembrane region" description="Helical" evidence="1">
    <location>
        <begin position="44"/>
        <end position="63"/>
    </location>
</feature>
<dbReference type="RefSeq" id="WP_089256128.1">
    <property type="nucleotide sequence ID" value="NZ_FZPH01000036.1"/>
</dbReference>
<proteinExistence type="predicted"/>
<keyword evidence="1" id="KW-0812">Transmembrane</keyword>
<accession>A0A239PGL2</accession>
<keyword evidence="1" id="KW-1133">Transmembrane helix</keyword>
<dbReference type="EMBL" id="FZPH01000036">
    <property type="protein sequence ID" value="SNT66276.1"/>
    <property type="molecule type" value="Genomic_DNA"/>
</dbReference>
<dbReference type="Proteomes" id="UP000198362">
    <property type="component" value="Unassembled WGS sequence"/>
</dbReference>
<evidence type="ECO:0000313" key="2">
    <source>
        <dbReference type="EMBL" id="SNT66276.1"/>
    </source>
</evidence>
<keyword evidence="1" id="KW-0472">Membrane</keyword>
<keyword evidence="3" id="KW-1185">Reference proteome</keyword>
<feature type="transmembrane region" description="Helical" evidence="1">
    <location>
        <begin position="20"/>
        <end position="38"/>
    </location>
</feature>
<evidence type="ECO:0000313" key="3">
    <source>
        <dbReference type="Proteomes" id="UP000198362"/>
    </source>
</evidence>
<sequence>MDDESQPPRRRRTGRLSPQGVVVVVEAVVAGIAGVFLTTDSIPATAIAAVAAVLVAGALGVPVRHRR</sequence>
<protein>
    <submittedName>
        <fullName evidence="2">Uncharacterized protein</fullName>
    </submittedName>
</protein>
<evidence type="ECO:0000256" key="1">
    <source>
        <dbReference type="SAM" id="Phobius"/>
    </source>
</evidence>
<name>A0A239PGL2_9ACTN</name>
<dbReference type="AlphaFoldDB" id="A0A239PGL2"/>